<reference evidence="2 3" key="1">
    <citation type="submission" date="2018-08" db="EMBL/GenBank/DDBJ databases">
        <title>Whole Genome Sequences of Two Pseudoalteromonas piscicida Strains, DE1-A and DE2-A, which Exhibit Strong Antibacterial Activity against Vibrio vulnificus.</title>
        <authorList>
            <person name="Richards G.P."/>
            <person name="Needleman D.S."/>
            <person name="Watson M.A."/>
            <person name="Polson S.W."/>
        </authorList>
    </citation>
    <scope>NUCLEOTIDE SEQUENCE [LARGE SCALE GENOMIC DNA]</scope>
    <source>
        <strain evidence="2 3">DE2-A</strain>
    </source>
</reference>
<sequence length="129" mass="15152">MRTLELEINWLFYVLALLLIWLGNELFSILDIPSLLLQIVTLILLFFTLTILLLSLTGKRFLHIDKAGISYNFLGKTHYIHTENIQAIRLRSFGIVSLPEVYLYDGRVIRFFSWKMNRDELHKAISLLK</sequence>
<keyword evidence="1" id="KW-1133">Transmembrane helix</keyword>
<evidence type="ECO:0000313" key="2">
    <source>
        <dbReference type="EMBL" id="AXR03721.1"/>
    </source>
</evidence>
<feature type="transmembrane region" description="Helical" evidence="1">
    <location>
        <begin position="12"/>
        <end position="30"/>
    </location>
</feature>
<feature type="transmembrane region" description="Helical" evidence="1">
    <location>
        <begin position="36"/>
        <end position="56"/>
    </location>
</feature>
<name>A0AAD0RJX6_PSEO7</name>
<protein>
    <recommendedName>
        <fullName evidence="4">PH domain-containing protein</fullName>
    </recommendedName>
</protein>
<keyword evidence="1" id="KW-0812">Transmembrane</keyword>
<gene>
    <name evidence="2" type="ORF">D0511_17740</name>
</gene>
<proteinExistence type="predicted"/>
<evidence type="ECO:0000256" key="1">
    <source>
        <dbReference type="SAM" id="Phobius"/>
    </source>
</evidence>
<accession>A0AAD0RJX6</accession>
<dbReference type="KEGG" id="ppis:B1L02_17665"/>
<keyword evidence="1" id="KW-0472">Membrane</keyword>
<evidence type="ECO:0008006" key="4">
    <source>
        <dbReference type="Google" id="ProtNLM"/>
    </source>
</evidence>
<dbReference type="AlphaFoldDB" id="A0AAD0RJX6"/>
<dbReference type="EMBL" id="CP031761">
    <property type="protein sequence ID" value="AXR03721.1"/>
    <property type="molecule type" value="Genomic_DNA"/>
</dbReference>
<evidence type="ECO:0000313" key="3">
    <source>
        <dbReference type="Proteomes" id="UP000258102"/>
    </source>
</evidence>
<dbReference type="RefSeq" id="WP_088532064.1">
    <property type="nucleotide sequence ID" value="NZ_CP021646.1"/>
</dbReference>
<organism evidence="2 3">
    <name type="scientific">Pseudoalteromonas piscicida</name>
    <dbReference type="NCBI Taxonomy" id="43662"/>
    <lineage>
        <taxon>Bacteria</taxon>
        <taxon>Pseudomonadati</taxon>
        <taxon>Pseudomonadota</taxon>
        <taxon>Gammaproteobacteria</taxon>
        <taxon>Alteromonadales</taxon>
        <taxon>Pseudoalteromonadaceae</taxon>
        <taxon>Pseudoalteromonas</taxon>
    </lineage>
</organism>
<dbReference type="Proteomes" id="UP000258102">
    <property type="component" value="Chromosome 1"/>
</dbReference>